<dbReference type="OrthoDB" id="332168at2"/>
<evidence type="ECO:0000313" key="1">
    <source>
        <dbReference type="EMBL" id="TGK96867.1"/>
    </source>
</evidence>
<gene>
    <name evidence="1" type="ORF">EHQ30_09840</name>
</gene>
<evidence type="ECO:0000313" key="2">
    <source>
        <dbReference type="Proteomes" id="UP000297891"/>
    </source>
</evidence>
<accession>A0A2M9XZB4</accession>
<name>A0A2M9XZB4_9LEPT</name>
<protein>
    <submittedName>
        <fullName evidence="1">Uncharacterized protein</fullName>
    </submittedName>
</protein>
<organism evidence="1 2">
    <name type="scientific">Leptospira brenneri</name>
    <dbReference type="NCBI Taxonomy" id="2023182"/>
    <lineage>
        <taxon>Bacteria</taxon>
        <taxon>Pseudomonadati</taxon>
        <taxon>Spirochaetota</taxon>
        <taxon>Spirochaetia</taxon>
        <taxon>Leptospirales</taxon>
        <taxon>Leptospiraceae</taxon>
        <taxon>Leptospira</taxon>
    </lineage>
</organism>
<keyword evidence="2" id="KW-1185">Reference proteome</keyword>
<sequence>MRYRIETTKLKNGYIEAKLIETTTNNPIEFRICDTEEYAQAQIKDWQKRFRMNEPQEQD</sequence>
<proteinExistence type="predicted"/>
<dbReference type="Proteomes" id="UP000297891">
    <property type="component" value="Unassembled WGS sequence"/>
</dbReference>
<dbReference type="EMBL" id="RQFP01000001">
    <property type="protein sequence ID" value="TGK96867.1"/>
    <property type="molecule type" value="Genomic_DNA"/>
</dbReference>
<dbReference type="AlphaFoldDB" id="A0A2M9XZB4"/>
<dbReference type="GeneID" id="93339815"/>
<dbReference type="RefSeq" id="WP_002975048.1">
    <property type="nucleotide sequence ID" value="NZ_NPDQ01000006.1"/>
</dbReference>
<reference evidence="1" key="1">
    <citation type="journal article" date="2019" name="PLoS Negl. Trop. Dis.">
        <title>Revisiting the worldwide diversity of Leptospira species in the environment.</title>
        <authorList>
            <person name="Vincent A.T."/>
            <person name="Schiettekatte O."/>
            <person name="Bourhy P."/>
            <person name="Veyrier F.J."/>
            <person name="Picardeau M."/>
        </authorList>
    </citation>
    <scope>NUCLEOTIDE SEQUENCE [LARGE SCALE GENOMIC DNA]</scope>
    <source>
        <strain evidence="1">201800277</strain>
    </source>
</reference>
<comment type="caution">
    <text evidence="1">The sequence shown here is derived from an EMBL/GenBank/DDBJ whole genome shotgun (WGS) entry which is preliminary data.</text>
</comment>